<evidence type="ECO:0008006" key="4">
    <source>
        <dbReference type="Google" id="ProtNLM"/>
    </source>
</evidence>
<dbReference type="Gene3D" id="3.60.15.10">
    <property type="entry name" value="Ribonuclease Z/Hydroxyacylglutathione hydrolase-like"/>
    <property type="match status" value="2"/>
</dbReference>
<dbReference type="InterPro" id="IPR036866">
    <property type="entry name" value="RibonucZ/Hydroxyglut_hydro"/>
</dbReference>
<dbReference type="EMBL" id="LAXJ01000002">
    <property type="protein sequence ID" value="KRS14342.1"/>
    <property type="molecule type" value="Genomic_DNA"/>
</dbReference>
<reference evidence="2 3" key="1">
    <citation type="submission" date="2015-04" db="EMBL/GenBank/DDBJ databases">
        <title>The draft genome sequence of Roseovarius sp.R12b.</title>
        <authorList>
            <person name="Li G."/>
            <person name="Lai Q."/>
            <person name="Shao Z."/>
            <person name="Yan P."/>
        </authorList>
    </citation>
    <scope>NUCLEOTIDE SEQUENCE [LARGE SCALE GENOMIC DNA]</scope>
    <source>
        <strain evidence="2 3">R12B</strain>
    </source>
</reference>
<sequence>MQVRMVQHAVGQGGLHCGELTLGQKPLRWVYDCGSNQADALKREVGSIAKGGEIDLLFLSHLDSDHVNGVDLLLSQVKVREVILPYLNEETLVAIIARDVSRGALTGVLVEAVSDLSGWFGSRGVETVTFVDGSDDEGGDGPDVPDAPVGSGDGDCTAKWTGELVPFPETSSVSQTGAGTAKMRRAFPGAALLVMTPGGQLNWALVPYVHKPSAALMKAFNDALDAEFGKGTDKKAIAQSAKDPAVRERLRNCYEALWADHNLISMTLYSGPITPESMEIDICFCRRYPYWHTHYESPDFGGWMLTGDAHLDGLRRRQSFLKFYRRFSGLTNAFMLPHHGSVHNHSDEVMNAMPELRVGYAAAGPNNYGHPHNEVRDAVRAHRYAFFHQVDHRQFNQIVMKVRKR</sequence>
<feature type="region of interest" description="Disordered" evidence="1">
    <location>
        <begin position="132"/>
        <end position="155"/>
    </location>
</feature>
<keyword evidence="3" id="KW-1185">Reference proteome</keyword>
<dbReference type="InterPro" id="IPR052159">
    <property type="entry name" value="Competence_DNA_uptake"/>
</dbReference>
<dbReference type="RefSeq" id="WP_057789395.1">
    <property type="nucleotide sequence ID" value="NZ_LAXJ01000002.1"/>
</dbReference>
<evidence type="ECO:0000313" key="2">
    <source>
        <dbReference type="EMBL" id="KRS14342.1"/>
    </source>
</evidence>
<dbReference type="AlphaFoldDB" id="A0A0T5NZQ6"/>
<accession>A0A0T5NZQ6</accession>
<dbReference type="PATRIC" id="fig|1641875.4.peg.1289"/>
<comment type="caution">
    <text evidence="2">The sequence shown here is derived from an EMBL/GenBank/DDBJ whole genome shotgun (WGS) entry which is preliminary data.</text>
</comment>
<dbReference type="OrthoDB" id="9815072at2"/>
<protein>
    <recommendedName>
        <fullName evidence="4">Metallo-beta-lactamase domain-containing protein</fullName>
    </recommendedName>
</protein>
<dbReference type="Proteomes" id="UP000051295">
    <property type="component" value="Unassembled WGS sequence"/>
</dbReference>
<evidence type="ECO:0000256" key="1">
    <source>
        <dbReference type="SAM" id="MobiDB-lite"/>
    </source>
</evidence>
<dbReference type="PANTHER" id="PTHR30619">
    <property type="entry name" value="DNA INTERNALIZATION/COMPETENCE PROTEIN COMEC/REC2"/>
    <property type="match status" value="1"/>
</dbReference>
<gene>
    <name evidence="2" type="ORF">XM53_01005</name>
</gene>
<evidence type="ECO:0000313" key="3">
    <source>
        <dbReference type="Proteomes" id="UP000051295"/>
    </source>
</evidence>
<dbReference type="SUPFAM" id="SSF56281">
    <property type="entry name" value="Metallo-hydrolase/oxidoreductase"/>
    <property type="match status" value="1"/>
</dbReference>
<name>A0A0T5NZQ6_9RHOB</name>
<organism evidence="2 3">
    <name type="scientific">Roseovarius atlanticus</name>
    <dbReference type="NCBI Taxonomy" id="1641875"/>
    <lineage>
        <taxon>Bacteria</taxon>
        <taxon>Pseudomonadati</taxon>
        <taxon>Pseudomonadota</taxon>
        <taxon>Alphaproteobacteria</taxon>
        <taxon>Rhodobacterales</taxon>
        <taxon>Roseobacteraceae</taxon>
        <taxon>Roseovarius</taxon>
    </lineage>
</organism>
<dbReference type="PANTHER" id="PTHR30619:SF1">
    <property type="entry name" value="RECOMBINATION PROTEIN 2"/>
    <property type="match status" value="1"/>
</dbReference>
<dbReference type="STRING" id="1641875.XM53_01005"/>
<proteinExistence type="predicted"/>